<dbReference type="AlphaFoldDB" id="A0A963YWD5"/>
<dbReference type="RefSeq" id="WP_227323705.1">
    <property type="nucleotide sequence ID" value="NZ_JAESVB010000022.1"/>
</dbReference>
<evidence type="ECO:0000256" key="10">
    <source>
        <dbReference type="SAM" id="Phobius"/>
    </source>
</evidence>
<keyword evidence="7 10" id="KW-1133">Transmembrane helix</keyword>
<protein>
    <submittedName>
        <fullName evidence="11">Branched-chain amino acid ABC transporter permease</fullName>
    </submittedName>
</protein>
<keyword evidence="4" id="KW-0997">Cell inner membrane</keyword>
<organism evidence="11 12">
    <name type="scientific">Acidisoma silvae</name>
    <dbReference type="NCBI Taxonomy" id="2802396"/>
    <lineage>
        <taxon>Bacteria</taxon>
        <taxon>Pseudomonadati</taxon>
        <taxon>Pseudomonadota</taxon>
        <taxon>Alphaproteobacteria</taxon>
        <taxon>Acetobacterales</taxon>
        <taxon>Acidocellaceae</taxon>
        <taxon>Acidisoma</taxon>
    </lineage>
</organism>
<comment type="subcellular location">
    <subcellularLocation>
        <location evidence="1">Cell membrane</location>
        <topology evidence="1">Multi-pass membrane protein</topology>
    </subcellularLocation>
</comment>
<comment type="similarity">
    <text evidence="9">Belongs to the binding-protein-dependent transport system permease family. LivHM subfamily.</text>
</comment>
<dbReference type="GO" id="GO:0015192">
    <property type="term" value="F:L-phenylalanine transmembrane transporter activity"/>
    <property type="evidence" value="ECO:0007669"/>
    <property type="project" value="TreeGrafter"/>
</dbReference>
<dbReference type="Pfam" id="PF02653">
    <property type="entry name" value="BPD_transp_2"/>
    <property type="match status" value="1"/>
</dbReference>
<evidence type="ECO:0000313" key="11">
    <source>
        <dbReference type="EMBL" id="MCB8878064.1"/>
    </source>
</evidence>
<evidence type="ECO:0000256" key="2">
    <source>
        <dbReference type="ARBA" id="ARBA00022448"/>
    </source>
</evidence>
<keyword evidence="12" id="KW-1185">Reference proteome</keyword>
<feature type="transmembrane region" description="Helical" evidence="10">
    <location>
        <begin position="60"/>
        <end position="81"/>
    </location>
</feature>
<feature type="transmembrane region" description="Helical" evidence="10">
    <location>
        <begin position="244"/>
        <end position="260"/>
    </location>
</feature>
<feature type="transmembrane region" description="Helical" evidence="10">
    <location>
        <begin position="186"/>
        <end position="204"/>
    </location>
</feature>
<evidence type="ECO:0000256" key="8">
    <source>
        <dbReference type="ARBA" id="ARBA00023136"/>
    </source>
</evidence>
<comment type="caution">
    <text evidence="11">The sequence shown here is derived from an EMBL/GenBank/DDBJ whole genome shotgun (WGS) entry which is preliminary data.</text>
</comment>
<dbReference type="GO" id="GO:1903806">
    <property type="term" value="P:L-isoleucine import across plasma membrane"/>
    <property type="evidence" value="ECO:0007669"/>
    <property type="project" value="TreeGrafter"/>
</dbReference>
<dbReference type="PANTHER" id="PTHR11795">
    <property type="entry name" value="BRANCHED-CHAIN AMINO ACID TRANSPORT SYSTEM PERMEASE PROTEIN LIVH"/>
    <property type="match status" value="1"/>
</dbReference>
<feature type="transmembrane region" description="Helical" evidence="10">
    <location>
        <begin position="6"/>
        <end position="29"/>
    </location>
</feature>
<evidence type="ECO:0000256" key="5">
    <source>
        <dbReference type="ARBA" id="ARBA00022692"/>
    </source>
</evidence>
<dbReference type="GO" id="GO:0005886">
    <property type="term" value="C:plasma membrane"/>
    <property type="evidence" value="ECO:0007669"/>
    <property type="project" value="UniProtKB-SubCell"/>
</dbReference>
<keyword evidence="3" id="KW-1003">Cell membrane</keyword>
<feature type="transmembrane region" description="Helical" evidence="10">
    <location>
        <begin position="131"/>
        <end position="154"/>
    </location>
</feature>
<dbReference type="EMBL" id="JAESVB010000022">
    <property type="protein sequence ID" value="MCB8878064.1"/>
    <property type="molecule type" value="Genomic_DNA"/>
</dbReference>
<evidence type="ECO:0000256" key="3">
    <source>
        <dbReference type="ARBA" id="ARBA00022475"/>
    </source>
</evidence>
<keyword evidence="8 10" id="KW-0472">Membrane</keyword>
<dbReference type="GO" id="GO:0042941">
    <property type="term" value="P:D-alanine transmembrane transport"/>
    <property type="evidence" value="ECO:0007669"/>
    <property type="project" value="TreeGrafter"/>
</dbReference>
<evidence type="ECO:0000256" key="6">
    <source>
        <dbReference type="ARBA" id="ARBA00022970"/>
    </source>
</evidence>
<name>A0A963YWD5_9PROT</name>
<evidence type="ECO:0000256" key="9">
    <source>
        <dbReference type="ARBA" id="ARBA00037998"/>
    </source>
</evidence>
<dbReference type="CDD" id="cd06582">
    <property type="entry name" value="TM_PBP1_LivH_like"/>
    <property type="match status" value="1"/>
</dbReference>
<dbReference type="Proteomes" id="UP000708298">
    <property type="component" value="Unassembled WGS sequence"/>
</dbReference>
<evidence type="ECO:0000256" key="1">
    <source>
        <dbReference type="ARBA" id="ARBA00004651"/>
    </source>
</evidence>
<sequence length="295" mass="31350">MLQILINTLIYSGEIGIIAVGVALSYSVLRFANFAHIQFAVVGAYLAFTLNQFLHCPLVLAVILAAVLTGGIAVTVDALVFSRLRDVTPEGKMIVSWGVALLLRSTMGAIFGSSSRVFGLEPASLQIGDAFFTSLDVVVVVVAILAMILLHFLLYSTRLGTALRALASNADLAATRGIPARRMVSLMWFICGAYAAIGGSLFALESQLAPNMDLIILLPVFASVTLGGLSNVFGAALGALGLSLAQNLLIGVDFGSWFSANSWSVPTQFRDFIAVGAMVIILLLRPYLARRRRAV</sequence>
<feature type="transmembrane region" description="Helical" evidence="10">
    <location>
        <begin position="216"/>
        <end position="237"/>
    </location>
</feature>
<feature type="transmembrane region" description="Helical" evidence="10">
    <location>
        <begin position="93"/>
        <end position="111"/>
    </location>
</feature>
<evidence type="ECO:0000256" key="4">
    <source>
        <dbReference type="ARBA" id="ARBA00022519"/>
    </source>
</evidence>
<reference evidence="11" key="1">
    <citation type="journal article" date="2021" name="Microorganisms">
        <title>Acidisoma silvae sp. nov. and Acidisomacellulosilytica sp. nov., Two Acidophilic Bacteria Isolated from Decaying Wood, Hydrolyzing Cellulose and Producing Poly-3-hydroxybutyrate.</title>
        <authorList>
            <person name="Mieszkin S."/>
            <person name="Pouder E."/>
            <person name="Uroz S."/>
            <person name="Simon-Colin C."/>
            <person name="Alain K."/>
        </authorList>
    </citation>
    <scope>NUCLEOTIDE SEQUENCE</scope>
    <source>
        <strain evidence="11">HW T2.11</strain>
    </source>
</reference>
<dbReference type="GO" id="GO:0015808">
    <property type="term" value="P:L-alanine transport"/>
    <property type="evidence" value="ECO:0007669"/>
    <property type="project" value="TreeGrafter"/>
</dbReference>
<accession>A0A963YWD5</accession>
<keyword evidence="5 10" id="KW-0812">Transmembrane</keyword>
<dbReference type="GO" id="GO:0015190">
    <property type="term" value="F:L-leucine transmembrane transporter activity"/>
    <property type="evidence" value="ECO:0007669"/>
    <property type="project" value="TreeGrafter"/>
</dbReference>
<reference evidence="11" key="2">
    <citation type="submission" date="2021-01" db="EMBL/GenBank/DDBJ databases">
        <authorList>
            <person name="Mieszkin S."/>
            <person name="Pouder E."/>
            <person name="Alain K."/>
        </authorList>
    </citation>
    <scope>NUCLEOTIDE SEQUENCE</scope>
    <source>
        <strain evidence="11">HW T2.11</strain>
    </source>
</reference>
<dbReference type="GO" id="GO:0015188">
    <property type="term" value="F:L-isoleucine transmembrane transporter activity"/>
    <property type="evidence" value="ECO:0007669"/>
    <property type="project" value="TreeGrafter"/>
</dbReference>
<proteinExistence type="inferred from homology"/>
<dbReference type="PANTHER" id="PTHR11795:SF371">
    <property type="entry name" value="HIGH-AFFINITY BRANCHED-CHAIN AMINO ACID TRANSPORT SYSTEM PERMEASE PROTEIN LIVH"/>
    <property type="match status" value="1"/>
</dbReference>
<feature type="transmembrane region" description="Helical" evidence="10">
    <location>
        <begin position="36"/>
        <end position="54"/>
    </location>
</feature>
<dbReference type="InterPro" id="IPR001851">
    <property type="entry name" value="ABC_transp_permease"/>
</dbReference>
<keyword evidence="2" id="KW-0813">Transport</keyword>
<gene>
    <name evidence="11" type="ORF">ASILVAE211_22945</name>
</gene>
<feature type="transmembrane region" description="Helical" evidence="10">
    <location>
        <begin position="272"/>
        <end position="288"/>
    </location>
</feature>
<keyword evidence="6" id="KW-0029">Amino-acid transport</keyword>
<evidence type="ECO:0000256" key="7">
    <source>
        <dbReference type="ARBA" id="ARBA00022989"/>
    </source>
</evidence>
<dbReference type="InterPro" id="IPR052157">
    <property type="entry name" value="BCAA_transport_permease"/>
</dbReference>
<dbReference type="GO" id="GO:0005304">
    <property type="term" value="F:L-valine transmembrane transporter activity"/>
    <property type="evidence" value="ECO:0007669"/>
    <property type="project" value="TreeGrafter"/>
</dbReference>
<evidence type="ECO:0000313" key="12">
    <source>
        <dbReference type="Proteomes" id="UP000708298"/>
    </source>
</evidence>